<protein>
    <recommendedName>
        <fullName evidence="4">Transposase IS30-like HTH domain-containing protein</fullName>
    </recommendedName>
</protein>
<organism evidence="2 3">
    <name type="scientific">Anopheles atroparvus</name>
    <name type="common">European mosquito</name>
    <dbReference type="NCBI Taxonomy" id="41427"/>
    <lineage>
        <taxon>Eukaryota</taxon>
        <taxon>Metazoa</taxon>
        <taxon>Ecdysozoa</taxon>
        <taxon>Arthropoda</taxon>
        <taxon>Hexapoda</taxon>
        <taxon>Insecta</taxon>
        <taxon>Pterygota</taxon>
        <taxon>Neoptera</taxon>
        <taxon>Endopterygota</taxon>
        <taxon>Diptera</taxon>
        <taxon>Nematocera</taxon>
        <taxon>Culicoidea</taxon>
        <taxon>Culicidae</taxon>
        <taxon>Anophelinae</taxon>
        <taxon>Anopheles</taxon>
    </lineage>
</organism>
<reference evidence="2" key="1">
    <citation type="submission" date="2024-04" db="UniProtKB">
        <authorList>
            <consortium name="EnsemblMetazoa"/>
        </authorList>
    </citation>
    <scope>IDENTIFICATION</scope>
    <source>
        <strain evidence="2">EBRO</strain>
    </source>
</reference>
<sequence>MPRNTFLTEAERKIVLKLKDCALSNREIARRIGRSATVVNNCVNKGENYGVKLKTTGNTKLTNRDRNRILELGRKGKHSAAEIVAELSLPVTKHRVVEVLNETGYMKNTKRVKKPLHHQGSSSNKD</sequence>
<dbReference type="AlphaFoldDB" id="A0AAG5CU03"/>
<dbReference type="EnsemblMetazoa" id="ENSAATROPT002159">
    <property type="protein sequence ID" value="ENSAATROPP002073"/>
    <property type="gene ID" value="ENSAATROPG001693"/>
</dbReference>
<evidence type="ECO:0008006" key="4">
    <source>
        <dbReference type="Google" id="ProtNLM"/>
    </source>
</evidence>
<feature type="region of interest" description="Disordered" evidence="1">
    <location>
        <begin position="106"/>
        <end position="126"/>
    </location>
</feature>
<feature type="compositionally biased region" description="Basic residues" evidence="1">
    <location>
        <begin position="108"/>
        <end position="117"/>
    </location>
</feature>
<evidence type="ECO:0000313" key="2">
    <source>
        <dbReference type="EnsemblMetazoa" id="ENSAATROPP002073"/>
    </source>
</evidence>
<proteinExistence type="predicted"/>
<evidence type="ECO:0000256" key="1">
    <source>
        <dbReference type="SAM" id="MobiDB-lite"/>
    </source>
</evidence>
<evidence type="ECO:0000313" key="3">
    <source>
        <dbReference type="Proteomes" id="UP000075880"/>
    </source>
</evidence>
<accession>A0AAG5CU03</accession>
<name>A0AAG5CU03_ANOAO</name>
<dbReference type="Gene3D" id="1.10.10.60">
    <property type="entry name" value="Homeodomain-like"/>
    <property type="match status" value="1"/>
</dbReference>
<keyword evidence="3" id="KW-1185">Reference proteome</keyword>
<dbReference type="Proteomes" id="UP000075880">
    <property type="component" value="Unassembled WGS sequence"/>
</dbReference>